<evidence type="ECO:0000313" key="5">
    <source>
        <dbReference type="EMBL" id="KAB5607097.1"/>
    </source>
</evidence>
<feature type="compositionally biased region" description="Basic and acidic residues" evidence="2">
    <location>
        <begin position="1010"/>
        <end position="1022"/>
    </location>
</feature>
<protein>
    <recommendedName>
        <fullName evidence="4">F5/8 type C domain-containing protein</fullName>
    </recommendedName>
</protein>
<dbReference type="InterPro" id="IPR008979">
    <property type="entry name" value="Galactose-bd-like_sf"/>
</dbReference>
<feature type="transmembrane region" description="Helical" evidence="3">
    <location>
        <begin position="1033"/>
        <end position="1054"/>
    </location>
</feature>
<sequence length="1062" mass="112164">FNGVTVASGKVSRGDNGKDGTESYLLPWLWDASTGKLVESANEKLYHWNTKGGTTEWTLPESWRNLASVKVYELTDQGKTNEKTVPVVNGKVSLEAAAQTPYVVTKGAERQLKVTWSTGMHATDVGFNDAKTLGTNWTVAADKSGKAAVVGTSNAVLKLTGGVKVSQKLTDLKAGKRYALYVGVDNRSGSAARVSVTSGGRTLATNSTGKSIAKNYVKAYAHSTTTTIEQGVSGSYFQNMYVWFTAPDSGDVTVVLSHDAGTDATGAAYFDDVRVLENRYAGLTLNADGTLKTLTNDFENNAQGIWPFVIGGIEGVEDNRTHLSELHAPYTQGGWDVKKMDDVLDGTWSVKTNGLTQRGALVYQTIPQNVRLEPGETYTVTFKYQAGSDDIYAFVTGDGEGNITSTTNIKKAMGKDADGTFTATVTGSVTGDSWFGIYSTTTAPDLQGTSGAAANFGGYQDFVLDDLKVERVAPSKTYTKAEAEAKLKEVTDTYGDKGAEVSAEAWTVYMRTTAQIRAKINQENAASSDFTAAYELAVALADYMKNSQGDDSSDAWDVSSDDYTVTAGSEEPTAGLPNEGPASLAQDDKDNTHWHTSWSANAVTDGTAWYQFNLTKPTTINGLRYLPRAGAANVNGKIVKYKVTLTLADGTSKDVVADGTFDTATKWQRVSFDAVSDVTKVRLTALETTGRLESEVNKYATAAELRVTTDRDVPPVEVPVDKSELQFAYDNAATLTADGYDAESWTALVKARDAAKKILDKEDATLDEVALAVENLKSAVAGLVNKEALKAEIAKAEALTEIGQGNYTDDSWAALGKALEAARSVYADKKANQVEIDTATNTLAGAVADLVAVNKEALKAEIAKAEAKVQAGQGNYTDDSWAALGKALEAARAVAKNGNADQAAVDKAAKDLNAAISGLKTNSTTPVEPNKPATKEQIEALDKAINGTSGLKQNAYTAASWKAYAEALAKAKQVLADAKAGKATQQQVADATAALQKAIAGLKAAPTGDTGDKKPGSDDKPINKKPGVADTGASILAAGVACMALAGVAGVLMASRRRSSKE</sequence>
<evidence type="ECO:0000256" key="3">
    <source>
        <dbReference type="SAM" id="Phobius"/>
    </source>
</evidence>
<dbReference type="SUPFAM" id="SSF49785">
    <property type="entry name" value="Galactose-binding domain-like"/>
    <property type="match status" value="1"/>
</dbReference>
<dbReference type="InterPro" id="IPR013780">
    <property type="entry name" value="Glyco_hydro_b"/>
</dbReference>
<dbReference type="InterPro" id="IPR049314">
    <property type="entry name" value="GH101_dom-5"/>
</dbReference>
<dbReference type="Pfam" id="PF21466">
    <property type="entry name" value="GH101_dom-5"/>
    <property type="match status" value="1"/>
</dbReference>
<organism evidence="5 6">
    <name type="scientific">Bifidobacterium jacchi</name>
    <dbReference type="NCBI Taxonomy" id="2490545"/>
    <lineage>
        <taxon>Bacteria</taxon>
        <taxon>Bacillati</taxon>
        <taxon>Actinomycetota</taxon>
        <taxon>Actinomycetes</taxon>
        <taxon>Bifidobacteriales</taxon>
        <taxon>Bifidobacteriaceae</taxon>
        <taxon>Bifidobacterium</taxon>
    </lineage>
</organism>
<accession>A0A5N5RIM7</accession>
<dbReference type="InterPro" id="IPR035364">
    <property type="entry name" value="Beta_sandwich_GH101"/>
</dbReference>
<dbReference type="AlphaFoldDB" id="A0A5N5RIM7"/>
<evidence type="ECO:0000259" key="4">
    <source>
        <dbReference type="PROSITE" id="PS50022"/>
    </source>
</evidence>
<dbReference type="Pfam" id="PF20909">
    <property type="entry name" value="SpGH101_helical"/>
    <property type="match status" value="1"/>
</dbReference>
<dbReference type="Pfam" id="PF00754">
    <property type="entry name" value="F5_F8_type_C"/>
    <property type="match status" value="1"/>
</dbReference>
<reference evidence="5 6" key="1">
    <citation type="journal article" date="2019" name="Int. J. Syst. Evol. Microbiol.">
        <title>Bifidobacterium jacchi sp. nov., isolated from the faeces of a baby common marmoset (Callithrix jacchus).</title>
        <authorList>
            <person name="Modesto M."/>
            <person name="Watanabe K."/>
            <person name="Arita M."/>
            <person name="Satti M."/>
            <person name="Oki K."/>
            <person name="Sciavilla P."/>
            <person name="Patavino C."/>
            <person name="Camma C."/>
            <person name="Michelini S."/>
            <person name="Sgorbati B."/>
            <person name="Mattarelli P."/>
        </authorList>
    </citation>
    <scope>NUCLEOTIDE SEQUENCE [LARGE SCALE GENOMIC DNA]</scope>
    <source>
        <strain evidence="5 6">MRM 9.3</strain>
    </source>
</reference>
<keyword evidence="6" id="KW-1185">Reference proteome</keyword>
<keyword evidence="3" id="KW-0472">Membrane</keyword>
<dbReference type="InterPro" id="IPR000421">
    <property type="entry name" value="FA58C"/>
</dbReference>
<dbReference type="EMBL" id="RQSP01000016">
    <property type="protein sequence ID" value="KAB5607097.1"/>
    <property type="molecule type" value="Genomic_DNA"/>
</dbReference>
<proteinExistence type="predicted"/>
<dbReference type="Pfam" id="PF07554">
    <property type="entry name" value="FIVAR"/>
    <property type="match status" value="4"/>
</dbReference>
<comment type="caution">
    <text evidence="5">The sequence shown here is derived from an EMBL/GenBank/DDBJ whole genome shotgun (WGS) entry which is preliminary data.</text>
</comment>
<dbReference type="Pfam" id="PF17451">
    <property type="entry name" value="Glyco_hyd_101C"/>
    <property type="match status" value="1"/>
</dbReference>
<name>A0A5N5RIM7_9BIFI</name>
<dbReference type="Pfam" id="PF17974">
    <property type="entry name" value="GalBD_like"/>
    <property type="match status" value="1"/>
</dbReference>
<gene>
    <name evidence="5" type="ORF">EHS19_05850</name>
</gene>
<feature type="coiled-coil region" evidence="1">
    <location>
        <begin position="848"/>
        <end position="875"/>
    </location>
</feature>
<dbReference type="InterPro" id="IPR048842">
    <property type="entry name" value="GH101_helical"/>
</dbReference>
<feature type="region of interest" description="Disordered" evidence="2">
    <location>
        <begin position="548"/>
        <end position="591"/>
    </location>
</feature>
<dbReference type="Proteomes" id="UP000326336">
    <property type="component" value="Unassembled WGS sequence"/>
</dbReference>
<keyword evidence="1" id="KW-0175">Coiled coil</keyword>
<feature type="non-terminal residue" evidence="5">
    <location>
        <position position="1"/>
    </location>
</feature>
<dbReference type="Gene3D" id="1.20.1270.90">
    <property type="entry name" value="AF1782-like"/>
    <property type="match status" value="2"/>
</dbReference>
<dbReference type="Gene3D" id="1.20.1270.70">
    <property type="entry name" value="Designed single chain three-helix bundle"/>
    <property type="match status" value="2"/>
</dbReference>
<keyword evidence="3" id="KW-1133">Transmembrane helix</keyword>
<dbReference type="PROSITE" id="PS50022">
    <property type="entry name" value="FA58C_3"/>
    <property type="match status" value="1"/>
</dbReference>
<evidence type="ECO:0000256" key="2">
    <source>
        <dbReference type="SAM" id="MobiDB-lite"/>
    </source>
</evidence>
<dbReference type="Gene3D" id="2.60.120.260">
    <property type="entry name" value="Galactose-binding domain-like"/>
    <property type="match status" value="3"/>
</dbReference>
<evidence type="ECO:0000313" key="6">
    <source>
        <dbReference type="Proteomes" id="UP000326336"/>
    </source>
</evidence>
<feature type="region of interest" description="Disordered" evidence="2">
    <location>
        <begin position="1004"/>
        <end position="1026"/>
    </location>
</feature>
<dbReference type="Gene3D" id="2.60.40.1180">
    <property type="entry name" value="Golgi alpha-mannosidase II"/>
    <property type="match status" value="1"/>
</dbReference>
<feature type="domain" description="F5/8 type C" evidence="4">
    <location>
        <begin position="543"/>
        <end position="701"/>
    </location>
</feature>
<evidence type="ECO:0000256" key="1">
    <source>
        <dbReference type="SAM" id="Coils"/>
    </source>
</evidence>
<dbReference type="InterPro" id="IPR040502">
    <property type="entry name" value="GH101_dom-6"/>
</dbReference>
<keyword evidence="3" id="KW-0812">Transmembrane</keyword>
<dbReference type="RefSeq" id="WP_175578340.1">
    <property type="nucleotide sequence ID" value="NZ_RQSP01000016.1"/>
</dbReference>